<dbReference type="SUPFAM" id="SSF50037">
    <property type="entry name" value="C-terminal domain of transcriptional repressors"/>
    <property type="match status" value="1"/>
</dbReference>
<sequence length="318" mass="35190">MLYQFLQAGGEPISGTKLSEQTGVTRTAIWKHIHQLEEIGFTFDSAPKVGHRLTHAPDVLMEPLLPDVFQHTGLGHPVVFSPEVDSTNRLASELASQGAPHGTLVTAQEQTSGRGRRGRVWFSHPGGAWFSLILRRPFALSRAFELTLLASVALQRVISQLTKLDVQIKWPNDLFVNDRKVGGILAEIRSDGEQVHQAVVGIGINCNIPIEAFPAEVSQVATSLLAESGQRIDRTQLVGRFLALYGEMLDFLFRGEPAFERVHEEWCAHSHTLGRQVRVQTNRDVIEGRAVQLDKDGTLMIRTQNGEDIAVHSGEVLF</sequence>
<dbReference type="Gene3D" id="3.30.930.10">
    <property type="entry name" value="Bira Bifunctional Protein, Domain 2"/>
    <property type="match status" value="1"/>
</dbReference>
<evidence type="ECO:0000256" key="3">
    <source>
        <dbReference type="ARBA" id="ARBA00022840"/>
    </source>
</evidence>
<keyword evidence="2 5" id="KW-0547">Nucleotide-binding</keyword>
<evidence type="ECO:0000313" key="7">
    <source>
        <dbReference type="EMBL" id="KPV44889.1"/>
    </source>
</evidence>
<feature type="DNA-binding region" description="H-T-H motif" evidence="5">
    <location>
        <begin position="15"/>
        <end position="34"/>
    </location>
</feature>
<keyword evidence="4 5" id="KW-0092">Biotin</keyword>
<dbReference type="EC" id="6.3.4.15" evidence="5"/>
<evidence type="ECO:0000259" key="6">
    <source>
        <dbReference type="PROSITE" id="PS51733"/>
    </source>
</evidence>
<comment type="caution">
    <text evidence="7">The sequence shown here is derived from an EMBL/GenBank/DDBJ whole genome shotgun (WGS) entry which is preliminary data.</text>
</comment>
<keyword evidence="1 5" id="KW-0436">Ligase</keyword>
<feature type="domain" description="BPL/LPL catalytic" evidence="6">
    <location>
        <begin position="63"/>
        <end position="253"/>
    </location>
</feature>
<dbReference type="InterPro" id="IPR004143">
    <property type="entry name" value="BPL_LPL_catalytic"/>
</dbReference>
<dbReference type="CDD" id="cd16442">
    <property type="entry name" value="BPL"/>
    <property type="match status" value="1"/>
</dbReference>
<dbReference type="InterPro" id="IPR008988">
    <property type="entry name" value="Transcriptional_repressor_C"/>
</dbReference>
<dbReference type="InterPro" id="IPR030855">
    <property type="entry name" value="Bifunct_BirA"/>
</dbReference>
<dbReference type="PANTHER" id="PTHR12835">
    <property type="entry name" value="BIOTIN PROTEIN LIGASE"/>
    <property type="match status" value="1"/>
</dbReference>
<dbReference type="GO" id="GO:0003677">
    <property type="term" value="F:DNA binding"/>
    <property type="evidence" value="ECO:0007669"/>
    <property type="project" value="UniProtKB-UniRule"/>
</dbReference>
<dbReference type="GO" id="GO:0009249">
    <property type="term" value="P:protein lipoylation"/>
    <property type="evidence" value="ECO:0007669"/>
    <property type="project" value="UniProtKB-ARBA"/>
</dbReference>
<feature type="binding site" evidence="5">
    <location>
        <position position="180"/>
    </location>
    <ligand>
        <name>biotin</name>
        <dbReference type="ChEBI" id="CHEBI:57586"/>
    </ligand>
</feature>
<dbReference type="SUPFAM" id="SSF46785">
    <property type="entry name" value="Winged helix' DNA-binding domain"/>
    <property type="match status" value="1"/>
</dbReference>
<dbReference type="HAMAP" id="MF_00978">
    <property type="entry name" value="Bifunct_BirA"/>
    <property type="match status" value="1"/>
</dbReference>
<feature type="binding site" evidence="5">
    <location>
        <begin position="86"/>
        <end position="88"/>
    </location>
    <ligand>
        <name>biotin</name>
        <dbReference type="ChEBI" id="CHEBI:57586"/>
    </ligand>
</feature>
<dbReference type="PANTHER" id="PTHR12835:SF5">
    <property type="entry name" value="BIOTIN--PROTEIN LIGASE"/>
    <property type="match status" value="1"/>
</dbReference>
<accession>A0A0P9CHA4</accession>
<dbReference type="GO" id="GO:0005524">
    <property type="term" value="F:ATP binding"/>
    <property type="evidence" value="ECO:0007669"/>
    <property type="project" value="UniProtKB-UniRule"/>
</dbReference>
<dbReference type="InterPro" id="IPR003142">
    <property type="entry name" value="BPL_C"/>
</dbReference>
<proteinExistence type="inferred from homology"/>
<dbReference type="PROSITE" id="PS51733">
    <property type="entry name" value="BPL_LPL_CATALYTIC"/>
    <property type="match status" value="1"/>
</dbReference>
<organism evidence="7 8">
    <name type="scientific">Alicyclobacillus ferrooxydans</name>
    <dbReference type="NCBI Taxonomy" id="471514"/>
    <lineage>
        <taxon>Bacteria</taxon>
        <taxon>Bacillati</taxon>
        <taxon>Bacillota</taxon>
        <taxon>Bacilli</taxon>
        <taxon>Bacillales</taxon>
        <taxon>Alicyclobacillaceae</taxon>
        <taxon>Alicyclobacillus</taxon>
    </lineage>
</organism>
<evidence type="ECO:0000256" key="1">
    <source>
        <dbReference type="ARBA" id="ARBA00022598"/>
    </source>
</evidence>
<comment type="catalytic activity">
    <reaction evidence="5">
        <text>biotin + L-lysyl-[protein] + ATP = N(6)-biotinyl-L-lysyl-[protein] + AMP + diphosphate + H(+)</text>
        <dbReference type="Rhea" id="RHEA:11756"/>
        <dbReference type="Rhea" id="RHEA-COMP:9752"/>
        <dbReference type="Rhea" id="RHEA-COMP:10505"/>
        <dbReference type="ChEBI" id="CHEBI:15378"/>
        <dbReference type="ChEBI" id="CHEBI:29969"/>
        <dbReference type="ChEBI" id="CHEBI:30616"/>
        <dbReference type="ChEBI" id="CHEBI:33019"/>
        <dbReference type="ChEBI" id="CHEBI:57586"/>
        <dbReference type="ChEBI" id="CHEBI:83144"/>
        <dbReference type="ChEBI" id="CHEBI:456215"/>
        <dbReference type="EC" id="6.3.4.15"/>
    </reaction>
</comment>
<dbReference type="InterPro" id="IPR004408">
    <property type="entry name" value="Biotin_CoA_COase_ligase"/>
</dbReference>
<dbReference type="Gene3D" id="1.10.10.10">
    <property type="entry name" value="Winged helix-like DNA-binding domain superfamily/Winged helix DNA-binding domain"/>
    <property type="match status" value="1"/>
</dbReference>
<dbReference type="Pfam" id="PF08279">
    <property type="entry name" value="HTH_11"/>
    <property type="match status" value="1"/>
</dbReference>
<evidence type="ECO:0000313" key="8">
    <source>
        <dbReference type="Proteomes" id="UP000050482"/>
    </source>
</evidence>
<gene>
    <name evidence="5" type="primary">birA</name>
    <name evidence="7" type="ORF">AN477_05050</name>
</gene>
<dbReference type="AlphaFoldDB" id="A0A0P9CHA4"/>
<dbReference type="InterPro" id="IPR013196">
    <property type="entry name" value="HTH_11"/>
</dbReference>
<dbReference type="STRING" id="471514.AN477_05050"/>
<dbReference type="Pfam" id="PF03099">
    <property type="entry name" value="BPL_LplA_LipB"/>
    <property type="match status" value="1"/>
</dbReference>
<dbReference type="SUPFAM" id="SSF55681">
    <property type="entry name" value="Class II aaRS and biotin synthetases"/>
    <property type="match status" value="1"/>
</dbReference>
<comment type="similarity">
    <text evidence="5">Belongs to the biotin--protein ligase family.</text>
</comment>
<protein>
    <recommendedName>
        <fullName evidence="5">Bifunctional ligase/repressor BirA</fullName>
    </recommendedName>
    <alternativeName>
        <fullName evidence="5">Biotin--[acetyl-CoA-carboxylase] ligase</fullName>
        <ecNumber evidence="5">6.3.4.15</ecNumber>
    </alternativeName>
    <alternativeName>
        <fullName evidence="5">Biotin--protein ligase</fullName>
    </alternativeName>
    <alternativeName>
        <fullName evidence="5">Biotin-[acetyl-CoA carboxylase] synthetase</fullName>
    </alternativeName>
</protein>
<dbReference type="EMBL" id="LJCO01000020">
    <property type="protein sequence ID" value="KPV44889.1"/>
    <property type="molecule type" value="Genomic_DNA"/>
</dbReference>
<keyword evidence="8" id="KW-1185">Reference proteome</keyword>
<dbReference type="Proteomes" id="UP000050482">
    <property type="component" value="Unassembled WGS sequence"/>
</dbReference>
<feature type="binding site" evidence="5">
    <location>
        <begin position="114"/>
        <end position="116"/>
    </location>
    <ligand>
        <name>biotin</name>
        <dbReference type="ChEBI" id="CHEBI:57586"/>
    </ligand>
</feature>
<dbReference type="GO" id="GO:0016740">
    <property type="term" value="F:transferase activity"/>
    <property type="evidence" value="ECO:0007669"/>
    <property type="project" value="UniProtKB-ARBA"/>
</dbReference>
<dbReference type="GO" id="GO:0004077">
    <property type="term" value="F:biotin--[biotin carboxyl-carrier protein] ligase activity"/>
    <property type="evidence" value="ECO:0007669"/>
    <property type="project" value="UniProtKB-UniRule"/>
</dbReference>
<dbReference type="Pfam" id="PF02237">
    <property type="entry name" value="BPL_C"/>
    <property type="match status" value="1"/>
</dbReference>
<dbReference type="InterPro" id="IPR045864">
    <property type="entry name" value="aa-tRNA-synth_II/BPL/LPL"/>
</dbReference>
<evidence type="ECO:0000256" key="5">
    <source>
        <dbReference type="HAMAP-Rule" id="MF_00978"/>
    </source>
</evidence>
<dbReference type="Gene3D" id="2.30.30.100">
    <property type="match status" value="1"/>
</dbReference>
<dbReference type="InterPro" id="IPR036388">
    <property type="entry name" value="WH-like_DNA-bd_sf"/>
</dbReference>
<keyword evidence="5" id="KW-0804">Transcription</keyword>
<keyword evidence="3 5" id="KW-0067">ATP-binding</keyword>
<dbReference type="GO" id="GO:0005737">
    <property type="term" value="C:cytoplasm"/>
    <property type="evidence" value="ECO:0007669"/>
    <property type="project" value="TreeGrafter"/>
</dbReference>
<feature type="binding site" evidence="5">
    <location>
        <position position="110"/>
    </location>
    <ligand>
        <name>biotin</name>
        <dbReference type="ChEBI" id="CHEBI:57586"/>
    </ligand>
</feature>
<dbReference type="InterPro" id="IPR036390">
    <property type="entry name" value="WH_DNA-bd_sf"/>
</dbReference>
<keyword evidence="5" id="KW-0805">Transcription regulation</keyword>
<name>A0A0P9CHA4_9BACL</name>
<evidence type="ECO:0000256" key="2">
    <source>
        <dbReference type="ARBA" id="ARBA00022741"/>
    </source>
</evidence>
<dbReference type="NCBIfam" id="TIGR00121">
    <property type="entry name" value="birA_ligase"/>
    <property type="match status" value="1"/>
</dbReference>
<comment type="function">
    <text evidence="5">Acts both as a biotin--[acetyl-CoA-carboxylase] ligase and a repressor.</text>
</comment>
<evidence type="ECO:0000256" key="4">
    <source>
        <dbReference type="ARBA" id="ARBA00023267"/>
    </source>
</evidence>
<keyword evidence="5" id="KW-0238">DNA-binding</keyword>
<reference evidence="7 8" key="1">
    <citation type="submission" date="2015-09" db="EMBL/GenBank/DDBJ databases">
        <title>Draft genome sequence of Alicyclobacillus ferrooxydans DSM 22381.</title>
        <authorList>
            <person name="Hemp J."/>
        </authorList>
    </citation>
    <scope>NUCLEOTIDE SEQUENCE [LARGE SCALE GENOMIC DNA]</scope>
    <source>
        <strain evidence="7 8">TC-34</strain>
    </source>
</reference>
<keyword evidence="5" id="KW-0678">Repressor</keyword>
<dbReference type="PATRIC" id="fig|471514.4.peg.3176"/>
<dbReference type="GO" id="GO:0006355">
    <property type="term" value="P:regulation of DNA-templated transcription"/>
    <property type="evidence" value="ECO:0007669"/>
    <property type="project" value="UniProtKB-UniRule"/>
</dbReference>